<feature type="transmembrane region" description="Helical" evidence="2">
    <location>
        <begin position="221"/>
        <end position="243"/>
    </location>
</feature>
<name>A0A172TAG2_9DEIO</name>
<evidence type="ECO:0000313" key="3">
    <source>
        <dbReference type="EMBL" id="ANE44010.1"/>
    </source>
</evidence>
<feature type="transmembrane region" description="Helical" evidence="2">
    <location>
        <begin position="49"/>
        <end position="67"/>
    </location>
</feature>
<evidence type="ECO:0000313" key="4">
    <source>
        <dbReference type="Proteomes" id="UP000077363"/>
    </source>
</evidence>
<feature type="transmembrane region" description="Helical" evidence="2">
    <location>
        <begin position="187"/>
        <end position="209"/>
    </location>
</feature>
<dbReference type="RefSeq" id="WP_064015085.1">
    <property type="nucleotide sequence ID" value="NZ_CP011387.1"/>
</dbReference>
<feature type="region of interest" description="Disordered" evidence="1">
    <location>
        <begin position="1"/>
        <end position="24"/>
    </location>
</feature>
<dbReference type="AlphaFoldDB" id="A0A172TAG2"/>
<dbReference type="PATRIC" id="fig|1182568.3.peg.2027"/>
<evidence type="ECO:0000256" key="1">
    <source>
        <dbReference type="SAM" id="MobiDB-lite"/>
    </source>
</evidence>
<feature type="transmembrane region" description="Helical" evidence="2">
    <location>
        <begin position="129"/>
        <end position="149"/>
    </location>
</feature>
<dbReference type="STRING" id="1182568.SU48_09725"/>
<keyword evidence="2" id="KW-1133">Transmembrane helix</keyword>
<dbReference type="EMBL" id="CP011387">
    <property type="protein sequence ID" value="ANE44010.1"/>
    <property type="molecule type" value="Genomic_DNA"/>
</dbReference>
<dbReference type="KEGG" id="dpu:SU48_09725"/>
<keyword evidence="2" id="KW-0472">Membrane</keyword>
<organism evidence="3 4">
    <name type="scientific">Deinococcus puniceus</name>
    <dbReference type="NCBI Taxonomy" id="1182568"/>
    <lineage>
        <taxon>Bacteria</taxon>
        <taxon>Thermotogati</taxon>
        <taxon>Deinococcota</taxon>
        <taxon>Deinococci</taxon>
        <taxon>Deinococcales</taxon>
        <taxon>Deinococcaceae</taxon>
        <taxon>Deinococcus</taxon>
    </lineage>
</organism>
<feature type="transmembrane region" description="Helical" evidence="2">
    <location>
        <begin position="87"/>
        <end position="108"/>
    </location>
</feature>
<keyword evidence="4" id="KW-1185">Reference proteome</keyword>
<accession>A0A172TAG2</accession>
<dbReference type="Proteomes" id="UP000077363">
    <property type="component" value="Chromosome"/>
</dbReference>
<reference evidence="3 4" key="1">
    <citation type="submission" date="2015-01" db="EMBL/GenBank/DDBJ databases">
        <title>Deinococcus puniceus/DY1/ whole genome sequencing.</title>
        <authorList>
            <person name="Kim M.K."/>
            <person name="Srinivasan S."/>
            <person name="Lee J.-J."/>
        </authorList>
    </citation>
    <scope>NUCLEOTIDE SEQUENCE [LARGE SCALE GENOMIC DNA]</scope>
    <source>
        <strain evidence="3 4">DY1</strain>
    </source>
</reference>
<proteinExistence type="predicted"/>
<protein>
    <recommendedName>
        <fullName evidence="5">Yip1 domain-containing protein</fullName>
    </recommendedName>
</protein>
<keyword evidence="2" id="KW-0812">Transmembrane</keyword>
<evidence type="ECO:0008006" key="5">
    <source>
        <dbReference type="Google" id="ProtNLM"/>
    </source>
</evidence>
<evidence type="ECO:0000256" key="2">
    <source>
        <dbReference type="SAM" id="Phobius"/>
    </source>
</evidence>
<dbReference type="OrthoDB" id="71126at2"/>
<sequence>MSRSSRSRKPAPIVPPPATVSAPLPTDLLSGPRRFGAQLAESDPLTWRYWAAVVVPAALSGVAYALLVRPAANLAAELTKTAAPPFIAHVTNAFGSFFLTVLTFAVMWGLGRLGAGRGKSLRGSRVAEIFSASFALLVPLYLLVIVLALSTPAAAWLPSDAALAAAGQNPQQIQRAALAAAAQTSGALALAFATLLGTAAQCALAFFALRVTVGHTGRAALGALLPLLPALVIGFIAIAPLILAR</sequence>
<gene>
    <name evidence="3" type="ORF">SU48_09725</name>
</gene>